<dbReference type="SUPFAM" id="SSF53697">
    <property type="entry name" value="SIS domain"/>
    <property type="match status" value="1"/>
</dbReference>
<dbReference type="CDD" id="cd05013">
    <property type="entry name" value="SIS_RpiR"/>
    <property type="match status" value="1"/>
</dbReference>
<dbReference type="AlphaFoldDB" id="A0A7V8JQ48"/>
<keyword evidence="2" id="KW-0238">DNA-binding</keyword>
<proteinExistence type="predicted"/>
<gene>
    <name evidence="6" type="primary">hexR_4</name>
    <name evidence="6" type="ORF">GAK30_02127</name>
</gene>
<keyword evidence="4" id="KW-0804">Transcription</keyword>
<keyword evidence="1" id="KW-0805">Transcription regulation</keyword>
<dbReference type="InterPro" id="IPR036388">
    <property type="entry name" value="WH-like_DNA-bd_sf"/>
</dbReference>
<dbReference type="Pfam" id="PF01380">
    <property type="entry name" value="SIS"/>
    <property type="match status" value="1"/>
</dbReference>
<evidence type="ECO:0000259" key="5">
    <source>
        <dbReference type="PROSITE" id="PS51071"/>
    </source>
</evidence>
<accession>A0A7V8JQ48</accession>
<dbReference type="Gene3D" id="3.40.50.10490">
    <property type="entry name" value="Glucose-6-phosphate isomerase like protein, domain 1"/>
    <property type="match status" value="1"/>
</dbReference>
<feature type="domain" description="HTH rpiR-type" evidence="5">
    <location>
        <begin position="1"/>
        <end position="77"/>
    </location>
</feature>
<evidence type="ECO:0000313" key="6">
    <source>
        <dbReference type="EMBL" id="KAF1021103.1"/>
    </source>
</evidence>
<dbReference type="GO" id="GO:0003677">
    <property type="term" value="F:DNA binding"/>
    <property type="evidence" value="ECO:0007669"/>
    <property type="project" value="UniProtKB-KW"/>
</dbReference>
<dbReference type="PANTHER" id="PTHR30514:SF18">
    <property type="entry name" value="RPIR-FAMILY TRANSCRIPTIONAL REGULATOR"/>
    <property type="match status" value="1"/>
</dbReference>
<dbReference type="InterPro" id="IPR000281">
    <property type="entry name" value="HTH_RpiR"/>
</dbReference>
<dbReference type="InterPro" id="IPR047640">
    <property type="entry name" value="RpiR-like"/>
</dbReference>
<dbReference type="InterPro" id="IPR035472">
    <property type="entry name" value="RpiR-like_SIS"/>
</dbReference>
<dbReference type="InterPro" id="IPR009057">
    <property type="entry name" value="Homeodomain-like_sf"/>
</dbReference>
<keyword evidence="3" id="KW-0324">Glycolysis</keyword>
<evidence type="ECO:0000256" key="4">
    <source>
        <dbReference type="ARBA" id="ARBA00023163"/>
    </source>
</evidence>
<dbReference type="GO" id="GO:0006096">
    <property type="term" value="P:glycolytic process"/>
    <property type="evidence" value="ECO:0007669"/>
    <property type="project" value="UniProtKB-KW"/>
</dbReference>
<dbReference type="SUPFAM" id="SSF46689">
    <property type="entry name" value="Homeodomain-like"/>
    <property type="match status" value="1"/>
</dbReference>
<protein>
    <submittedName>
        <fullName evidence="6">HTH-type transcriptional regulator HexR</fullName>
    </submittedName>
</protein>
<evidence type="ECO:0000256" key="2">
    <source>
        <dbReference type="ARBA" id="ARBA00023125"/>
    </source>
</evidence>
<dbReference type="PANTHER" id="PTHR30514">
    <property type="entry name" value="GLUCOKINASE"/>
    <property type="match status" value="1"/>
</dbReference>
<reference evidence="7" key="1">
    <citation type="journal article" date="2020" name="MBio">
        <title>Horizontal gene transfer to a defensive symbiont with a reduced genome amongst a multipartite beetle microbiome.</title>
        <authorList>
            <person name="Waterworth S.C."/>
            <person name="Florez L.V."/>
            <person name="Rees E.R."/>
            <person name="Hertweck C."/>
            <person name="Kaltenpoth M."/>
            <person name="Kwan J.C."/>
        </authorList>
    </citation>
    <scope>NUCLEOTIDE SEQUENCE [LARGE SCALE GENOMIC DNA]</scope>
</reference>
<dbReference type="InterPro" id="IPR001347">
    <property type="entry name" value="SIS_dom"/>
</dbReference>
<dbReference type="GO" id="GO:0097367">
    <property type="term" value="F:carbohydrate derivative binding"/>
    <property type="evidence" value="ECO:0007669"/>
    <property type="project" value="InterPro"/>
</dbReference>
<evidence type="ECO:0000313" key="7">
    <source>
        <dbReference type="Proteomes" id="UP000461670"/>
    </source>
</evidence>
<organism evidence="6 7">
    <name type="scientific">Paracidovorax wautersii</name>
    <dbReference type="NCBI Taxonomy" id="1177982"/>
    <lineage>
        <taxon>Bacteria</taxon>
        <taxon>Pseudomonadati</taxon>
        <taxon>Pseudomonadota</taxon>
        <taxon>Betaproteobacteria</taxon>
        <taxon>Burkholderiales</taxon>
        <taxon>Comamonadaceae</taxon>
        <taxon>Paracidovorax</taxon>
    </lineage>
</organism>
<dbReference type="Proteomes" id="UP000461670">
    <property type="component" value="Unassembled WGS sequence"/>
</dbReference>
<evidence type="ECO:0000256" key="1">
    <source>
        <dbReference type="ARBA" id="ARBA00023015"/>
    </source>
</evidence>
<dbReference type="InterPro" id="IPR046348">
    <property type="entry name" value="SIS_dom_sf"/>
</dbReference>
<name>A0A7V8JQ48_9BURK</name>
<evidence type="ECO:0000256" key="3">
    <source>
        <dbReference type="ARBA" id="ARBA00023152"/>
    </source>
</evidence>
<dbReference type="PROSITE" id="PS51071">
    <property type="entry name" value="HTH_RPIR"/>
    <property type="match status" value="1"/>
</dbReference>
<sequence>MSLQALIRQRHASLSPTLQQAARYVIDHPNAVVTESMRAVSARSGVAPTTLLRLAQQLGFEGWPQLKEALTQDMGLAAEKSYGHRACQLAGRGQDAALVAELFEVHKRNLSHTEQQASHSLPRAARVLEQVRRVHVAGFRACFPVAHSLLYVYRLFRHEVQLIDGQGGSLEMQARAIAPEDALLVVSFAPYSREALEVARAAHAAGAAIVALTDSAASPLSLMARETVLFTTQSPSFFPSVAAAMAVAESLLELLATRAGQAGIERIDAAETQLRQSGAYLPD</sequence>
<dbReference type="EMBL" id="WNDQ01000026">
    <property type="protein sequence ID" value="KAF1021103.1"/>
    <property type="molecule type" value="Genomic_DNA"/>
</dbReference>
<dbReference type="GO" id="GO:0003700">
    <property type="term" value="F:DNA-binding transcription factor activity"/>
    <property type="evidence" value="ECO:0007669"/>
    <property type="project" value="InterPro"/>
</dbReference>
<dbReference type="Gene3D" id="1.10.10.10">
    <property type="entry name" value="Winged helix-like DNA-binding domain superfamily/Winged helix DNA-binding domain"/>
    <property type="match status" value="1"/>
</dbReference>
<dbReference type="Pfam" id="PF01418">
    <property type="entry name" value="HTH_6"/>
    <property type="match status" value="1"/>
</dbReference>
<comment type="caution">
    <text evidence="6">The sequence shown here is derived from an EMBL/GenBank/DDBJ whole genome shotgun (WGS) entry which is preliminary data.</text>
</comment>